<evidence type="ECO:0000313" key="7">
    <source>
        <dbReference type="EMBL" id="SDK45594.1"/>
    </source>
</evidence>
<feature type="active site" description="Proton acceptor" evidence="4">
    <location>
        <position position="246"/>
    </location>
</feature>
<reference evidence="8" key="1">
    <citation type="submission" date="2016-10" db="EMBL/GenBank/DDBJ databases">
        <authorList>
            <person name="Varghese N."/>
            <person name="Submissions S."/>
        </authorList>
    </citation>
    <scope>NUCLEOTIDE SEQUENCE [LARGE SCALE GENOMIC DNA]</scope>
    <source>
        <strain evidence="8">CGMCC 1.11022</strain>
    </source>
</reference>
<keyword evidence="3" id="KW-0949">S-adenosyl-L-methionine</keyword>
<dbReference type="GO" id="GO:0008171">
    <property type="term" value="F:O-methyltransferase activity"/>
    <property type="evidence" value="ECO:0007669"/>
    <property type="project" value="InterPro"/>
</dbReference>
<dbReference type="RefSeq" id="WP_091597184.1">
    <property type="nucleotide sequence ID" value="NZ_FNEE01000015.1"/>
</dbReference>
<evidence type="ECO:0000259" key="5">
    <source>
        <dbReference type="Pfam" id="PF00891"/>
    </source>
</evidence>
<dbReference type="InterPro" id="IPR016461">
    <property type="entry name" value="COMT-like"/>
</dbReference>
<dbReference type="Gene3D" id="3.40.50.150">
    <property type="entry name" value="Vaccinia Virus protein VP39"/>
    <property type="match status" value="1"/>
</dbReference>
<dbReference type="PANTHER" id="PTHR43712:SF2">
    <property type="entry name" value="O-METHYLTRANSFERASE CICE"/>
    <property type="match status" value="1"/>
</dbReference>
<keyword evidence="8" id="KW-1185">Reference proteome</keyword>
<dbReference type="InterPro" id="IPR029063">
    <property type="entry name" value="SAM-dependent_MTases_sf"/>
</dbReference>
<dbReference type="InterPro" id="IPR012967">
    <property type="entry name" value="COMT_dimerisation"/>
</dbReference>
<proteinExistence type="predicted"/>
<evidence type="ECO:0000259" key="6">
    <source>
        <dbReference type="Pfam" id="PF08100"/>
    </source>
</evidence>
<keyword evidence="1" id="KW-0489">Methyltransferase</keyword>
<dbReference type="Pfam" id="PF08100">
    <property type="entry name" value="Dimerisation"/>
    <property type="match status" value="1"/>
</dbReference>
<evidence type="ECO:0000256" key="2">
    <source>
        <dbReference type="ARBA" id="ARBA00022679"/>
    </source>
</evidence>
<dbReference type="PROSITE" id="PS51683">
    <property type="entry name" value="SAM_OMT_II"/>
    <property type="match status" value="1"/>
</dbReference>
<feature type="domain" description="O-methyltransferase dimerisation" evidence="6">
    <location>
        <begin position="13"/>
        <end position="85"/>
    </location>
</feature>
<dbReference type="GO" id="GO:0046983">
    <property type="term" value="F:protein dimerization activity"/>
    <property type="evidence" value="ECO:0007669"/>
    <property type="project" value="InterPro"/>
</dbReference>
<feature type="domain" description="O-methyltransferase C-terminal" evidence="5">
    <location>
        <begin position="110"/>
        <end position="316"/>
    </location>
</feature>
<accession>A0A1G9C2B4</accession>
<protein>
    <submittedName>
        <fullName evidence="7">Dimerisation domain-containing protein</fullName>
    </submittedName>
</protein>
<dbReference type="CDD" id="cd02440">
    <property type="entry name" value="AdoMet_MTases"/>
    <property type="match status" value="1"/>
</dbReference>
<dbReference type="PANTHER" id="PTHR43712">
    <property type="entry name" value="PUTATIVE (AFU_ORTHOLOGUE AFUA_4G14580)-RELATED"/>
    <property type="match status" value="1"/>
</dbReference>
<dbReference type="Gene3D" id="1.10.287.1350">
    <property type="match status" value="1"/>
</dbReference>
<keyword evidence="2" id="KW-0808">Transferase</keyword>
<dbReference type="AlphaFoldDB" id="A0A1G9C2B4"/>
<evidence type="ECO:0000313" key="8">
    <source>
        <dbReference type="Proteomes" id="UP000198894"/>
    </source>
</evidence>
<name>A0A1G9C2B4_9HYPH</name>
<dbReference type="InterPro" id="IPR001077">
    <property type="entry name" value="COMT_C"/>
</dbReference>
<dbReference type="Proteomes" id="UP000198894">
    <property type="component" value="Unassembled WGS sequence"/>
</dbReference>
<evidence type="ECO:0000256" key="4">
    <source>
        <dbReference type="PIRSR" id="PIRSR005739-1"/>
    </source>
</evidence>
<organism evidence="7 8">
    <name type="scientific">Mesorhizobium muleiense</name>
    <dbReference type="NCBI Taxonomy" id="1004279"/>
    <lineage>
        <taxon>Bacteria</taxon>
        <taxon>Pseudomonadati</taxon>
        <taxon>Pseudomonadota</taxon>
        <taxon>Alphaproteobacteria</taxon>
        <taxon>Hyphomicrobiales</taxon>
        <taxon>Phyllobacteriaceae</taxon>
        <taxon>Mesorhizobium</taxon>
    </lineage>
</organism>
<gene>
    <name evidence="7" type="ORF">SAMN05428953_115134</name>
</gene>
<dbReference type="EMBL" id="FNEE01000015">
    <property type="protein sequence ID" value="SDK45594.1"/>
    <property type="molecule type" value="Genomic_DNA"/>
</dbReference>
<dbReference type="InterPro" id="IPR036390">
    <property type="entry name" value="WH_DNA-bd_sf"/>
</dbReference>
<dbReference type="SUPFAM" id="SSF46785">
    <property type="entry name" value="Winged helix' DNA-binding domain"/>
    <property type="match status" value="1"/>
</dbReference>
<evidence type="ECO:0000256" key="3">
    <source>
        <dbReference type="ARBA" id="ARBA00022691"/>
    </source>
</evidence>
<dbReference type="InterPro" id="IPR036388">
    <property type="entry name" value="WH-like_DNA-bd_sf"/>
</dbReference>
<evidence type="ECO:0000256" key="1">
    <source>
        <dbReference type="ARBA" id="ARBA00022603"/>
    </source>
</evidence>
<dbReference type="Gene3D" id="1.10.10.10">
    <property type="entry name" value="Winged helix-like DNA-binding domain superfamily/Winged helix DNA-binding domain"/>
    <property type="match status" value="1"/>
</dbReference>
<sequence>MDERDAAAELQKMVNGFQVSQAICVAATLGIADHLKDGKRTSGELAVLTNTHPQALYRLLRALASAGVFHEAEDRSFSLTPVGGALRSDVQHSVASWAILAGRPYFRQAWSDLLHSVSTGENAFRHAYGKGVWEYRAEHPEESVVFDRAMTAMSRGVAAAVLAAYDFRRFSVVMDVGGGQGALLAEILRRNPGQRGILFDQPQVVAKAGPVFDAAAVADRCDIVAGDFFVSVPEGADAIVLKWILHDWDDDTNTRILKTCRRAIRPEGKLLVLESILGPPNEGAVAKFGDLNMLVMPGGQERTAEEFRLLLAASDFRVANIVEAGPRISIIEAEPV</sequence>
<dbReference type="GO" id="GO:0032259">
    <property type="term" value="P:methylation"/>
    <property type="evidence" value="ECO:0007669"/>
    <property type="project" value="UniProtKB-KW"/>
</dbReference>
<dbReference type="PIRSF" id="PIRSF005739">
    <property type="entry name" value="O-mtase"/>
    <property type="match status" value="1"/>
</dbReference>
<dbReference type="Pfam" id="PF00891">
    <property type="entry name" value="Methyltransf_2"/>
    <property type="match status" value="1"/>
</dbReference>
<dbReference type="SUPFAM" id="SSF53335">
    <property type="entry name" value="S-adenosyl-L-methionine-dependent methyltransferases"/>
    <property type="match status" value="1"/>
</dbReference>